<keyword evidence="1" id="KW-0472">Membrane</keyword>
<dbReference type="KEGG" id="vg:63911675"/>
<gene>
    <name evidence="2" type="primary">69</name>
    <name evidence="2" type="ORF">SEA_DARDANUS_69</name>
</gene>
<keyword evidence="1" id="KW-1133">Transmembrane helix</keyword>
<dbReference type="Proteomes" id="UP000318136">
    <property type="component" value="Segment"/>
</dbReference>
<reference evidence="2 3" key="1">
    <citation type="submission" date="2019-05" db="EMBL/GenBank/DDBJ databases">
        <authorList>
            <person name="Bordelon H.A."/>
            <person name="Brister E.M."/>
            <person name="Bryans A.M."/>
            <person name="Calk A.E."/>
            <person name="Capers C."/>
            <person name="Corrent J.M."/>
            <person name="Delphin C.N."/>
            <person name="Erbelding G.W."/>
            <person name="Gottschalck B.A."/>
            <person name="Hale B.T."/>
            <person name="Jones N.T."/>
            <person name="Mire A.R."/>
            <person name="Perkins A.R."/>
            <person name="Quackenbush R.D."/>
            <person name="Rogers C.S."/>
            <person name="Stewart N.C."/>
            <person name="Threeton H.N."/>
            <person name="Wiggins Z.F."/>
            <person name="Hancock A.M."/>
            <person name="Gissendanner C.R."/>
            <person name="Findley A.M."/>
            <person name="Wills S.J."/>
            <person name="Clifford K.A."/>
            <person name="Elmore F.L."/>
            <person name="Knight M.S."/>
            <person name="Le K."/>
            <person name="Lobaina D."/>
            <person name="Nougues D."/>
            <person name="Salama A."/>
            <person name="Stoeber S.D."/>
            <person name="Sweeney K.J."/>
            <person name="Truong T.G."/>
            <person name="Alvaro L.E."/>
            <person name="Isern S."/>
            <person name="Michael S.F."/>
            <person name="Monti D.L."/>
            <person name="Garlena R.A."/>
            <person name="Russell D.A."/>
            <person name="Pope W.H."/>
            <person name="Jacobs-Sera D."/>
            <person name="Hatfull G.F."/>
        </authorList>
    </citation>
    <scope>NUCLEOTIDE SEQUENCE [LARGE SCALE GENOMIC DNA]</scope>
</reference>
<keyword evidence="1" id="KW-0812">Transmembrane</keyword>
<evidence type="ECO:0000313" key="3">
    <source>
        <dbReference type="Proteomes" id="UP000318136"/>
    </source>
</evidence>
<organism evidence="2 3">
    <name type="scientific">Gordonia phage Dardanus</name>
    <dbReference type="NCBI Taxonomy" id="2588489"/>
    <lineage>
        <taxon>Viruses</taxon>
        <taxon>Duplodnaviria</taxon>
        <taxon>Heunggongvirae</taxon>
        <taxon>Uroviricota</taxon>
        <taxon>Caudoviricetes</taxon>
        <taxon>Ruthgordonvirinae</taxon>
        <taxon>Dardanusvirus</taxon>
        <taxon>Dardanusvirus dardanus</taxon>
    </lineage>
</organism>
<keyword evidence="3" id="KW-1185">Reference proteome</keyword>
<sequence>MILWQVILGLVLLAPFGAVLILLYIGGWIEATIGTTWRDEMRFAWWAVHVLALFVGGLALLLNGLGVE</sequence>
<dbReference type="GeneID" id="63911675"/>
<proteinExistence type="predicted"/>
<dbReference type="EMBL" id="MN010758">
    <property type="protein sequence ID" value="QDH85106.1"/>
    <property type="molecule type" value="Genomic_DNA"/>
</dbReference>
<feature type="transmembrane region" description="Helical" evidence="1">
    <location>
        <begin position="43"/>
        <end position="62"/>
    </location>
</feature>
<feature type="transmembrane region" description="Helical" evidence="1">
    <location>
        <begin position="6"/>
        <end position="31"/>
    </location>
</feature>
<accession>A0A514CX57</accession>
<evidence type="ECO:0000256" key="1">
    <source>
        <dbReference type="SAM" id="Phobius"/>
    </source>
</evidence>
<dbReference type="RefSeq" id="YP_010050937.1">
    <property type="nucleotide sequence ID" value="NC_054435.1"/>
</dbReference>
<protein>
    <submittedName>
        <fullName evidence="2">Uncharacterized protein</fullName>
    </submittedName>
</protein>
<name>A0A514CX57_9CAUD</name>
<evidence type="ECO:0000313" key="2">
    <source>
        <dbReference type="EMBL" id="QDH85106.1"/>
    </source>
</evidence>